<evidence type="ECO:0000256" key="1">
    <source>
        <dbReference type="SAM" id="MobiDB-lite"/>
    </source>
</evidence>
<reference evidence="2" key="1">
    <citation type="submission" date="2023-01" db="EMBL/GenBank/DDBJ databases">
        <title>Genome assembly of the deep-sea coral Lophelia pertusa.</title>
        <authorList>
            <person name="Herrera S."/>
            <person name="Cordes E."/>
        </authorList>
    </citation>
    <scope>NUCLEOTIDE SEQUENCE</scope>
    <source>
        <strain evidence="2">USNM1676648</strain>
        <tissue evidence="2">Polyp</tissue>
    </source>
</reference>
<organism evidence="2 3">
    <name type="scientific">Desmophyllum pertusum</name>
    <dbReference type="NCBI Taxonomy" id="174260"/>
    <lineage>
        <taxon>Eukaryota</taxon>
        <taxon>Metazoa</taxon>
        <taxon>Cnidaria</taxon>
        <taxon>Anthozoa</taxon>
        <taxon>Hexacorallia</taxon>
        <taxon>Scleractinia</taxon>
        <taxon>Caryophylliina</taxon>
        <taxon>Caryophylliidae</taxon>
        <taxon>Desmophyllum</taxon>
    </lineage>
</organism>
<gene>
    <name evidence="2" type="ORF">OS493_026115</name>
</gene>
<evidence type="ECO:0000313" key="3">
    <source>
        <dbReference type="Proteomes" id="UP001163046"/>
    </source>
</evidence>
<feature type="compositionally biased region" description="Basic and acidic residues" evidence="1">
    <location>
        <begin position="11"/>
        <end position="28"/>
    </location>
</feature>
<keyword evidence="3" id="KW-1185">Reference proteome</keyword>
<feature type="non-terminal residue" evidence="2">
    <location>
        <position position="1"/>
    </location>
</feature>
<dbReference type="Proteomes" id="UP001163046">
    <property type="component" value="Unassembled WGS sequence"/>
</dbReference>
<sequence length="96" mass="11350">CHIAIKNAGISKERKGKENTTREDTERRTKVRQIVSFESGEKYGNTKIRFNITNEMHSQTTSREFAAYQLKFEYSPRFICIYFSEQASMLDKFPRE</sequence>
<accession>A0A9W9Y9V1</accession>
<feature type="region of interest" description="Disordered" evidence="1">
    <location>
        <begin position="1"/>
        <end position="29"/>
    </location>
</feature>
<proteinExistence type="predicted"/>
<dbReference type="AlphaFoldDB" id="A0A9W9Y9V1"/>
<protein>
    <submittedName>
        <fullName evidence="2">Uncharacterized protein</fullName>
    </submittedName>
</protein>
<evidence type="ECO:0000313" key="2">
    <source>
        <dbReference type="EMBL" id="KAJ7327836.1"/>
    </source>
</evidence>
<comment type="caution">
    <text evidence="2">The sequence shown here is derived from an EMBL/GenBank/DDBJ whole genome shotgun (WGS) entry which is preliminary data.</text>
</comment>
<name>A0A9W9Y9V1_9CNID</name>
<dbReference type="EMBL" id="MU827799">
    <property type="protein sequence ID" value="KAJ7327836.1"/>
    <property type="molecule type" value="Genomic_DNA"/>
</dbReference>